<protein>
    <submittedName>
        <fullName evidence="5">Ankyrin repeat domain-containing protein 17</fullName>
    </submittedName>
</protein>
<feature type="repeat" description="ANK" evidence="3">
    <location>
        <begin position="689"/>
        <end position="721"/>
    </location>
</feature>
<dbReference type="AlphaFoldDB" id="A0A9W7SPF4"/>
<dbReference type="SUPFAM" id="SSF48403">
    <property type="entry name" value="Ankyrin repeat"/>
    <property type="match status" value="2"/>
</dbReference>
<feature type="repeat" description="ANK" evidence="3">
    <location>
        <begin position="404"/>
        <end position="436"/>
    </location>
</feature>
<dbReference type="PRINTS" id="PR01415">
    <property type="entry name" value="ANKYRIN"/>
</dbReference>
<reference evidence="5 6" key="2">
    <citation type="journal article" date="2021" name="Curr. Genet.">
        <title>Genetic response to nitrogen starvation in the aggressive Eucalyptus foliar pathogen Teratosphaeria destructans.</title>
        <authorList>
            <person name="Havenga M."/>
            <person name="Wingfield B.D."/>
            <person name="Wingfield M.J."/>
            <person name="Dreyer L.L."/>
            <person name="Roets F."/>
            <person name="Aylward J."/>
        </authorList>
    </citation>
    <scope>NUCLEOTIDE SEQUENCE [LARGE SCALE GENOMIC DNA]</scope>
    <source>
        <strain evidence="5">CMW44962</strain>
    </source>
</reference>
<dbReference type="Pfam" id="PF12796">
    <property type="entry name" value="Ank_2"/>
    <property type="match status" value="3"/>
</dbReference>
<dbReference type="Pfam" id="PF00023">
    <property type="entry name" value="Ank"/>
    <property type="match status" value="1"/>
</dbReference>
<keyword evidence="6" id="KW-1185">Reference proteome</keyword>
<reference evidence="5 6" key="1">
    <citation type="journal article" date="2018" name="IMA Fungus">
        <title>IMA Genome-F 10: Nine draft genome sequences of Claviceps purpurea s.lat., including C. arundinis, C. humidiphila, and C. cf. spartinae, pseudomolecules for the pitch canker pathogen Fusarium circinatum, draft genome of Davidsoniella eucalypti, Grosmannia galeiformis, Quambalaria eucalypti, and Teratosphaeria destructans.</title>
        <authorList>
            <person name="Wingfield B.D."/>
            <person name="Liu M."/>
            <person name="Nguyen H.D."/>
            <person name="Lane F.A."/>
            <person name="Morgan S.W."/>
            <person name="De Vos L."/>
            <person name="Wilken P.M."/>
            <person name="Duong T.A."/>
            <person name="Aylward J."/>
            <person name="Coetzee M.P."/>
            <person name="Dadej K."/>
            <person name="De Beer Z.W."/>
            <person name="Findlay W."/>
            <person name="Havenga M."/>
            <person name="Kolarik M."/>
            <person name="Menzies J.G."/>
            <person name="Naidoo K."/>
            <person name="Pochopski O."/>
            <person name="Shoukouhi P."/>
            <person name="Santana Q.C."/>
            <person name="Seifert K.A."/>
            <person name="Soal N."/>
            <person name="Steenkamp E.T."/>
            <person name="Tatham C.T."/>
            <person name="van der Nest M.A."/>
            <person name="Wingfield M.J."/>
        </authorList>
    </citation>
    <scope>NUCLEOTIDE SEQUENCE [LARGE SCALE GENOMIC DNA]</scope>
    <source>
        <strain evidence="5">CMW44962</strain>
    </source>
</reference>
<dbReference type="PANTHER" id="PTHR24198">
    <property type="entry name" value="ANKYRIN REPEAT AND PROTEIN KINASE DOMAIN-CONTAINING PROTEIN"/>
    <property type="match status" value="1"/>
</dbReference>
<dbReference type="Gene3D" id="1.25.40.20">
    <property type="entry name" value="Ankyrin repeat-containing domain"/>
    <property type="match status" value="3"/>
</dbReference>
<comment type="caution">
    <text evidence="5">The sequence shown here is derived from an EMBL/GenBank/DDBJ whole genome shotgun (WGS) entry which is preliminary data.</text>
</comment>
<keyword evidence="2 3" id="KW-0040">ANK repeat</keyword>
<evidence type="ECO:0000313" key="5">
    <source>
        <dbReference type="EMBL" id="KAH9826336.1"/>
    </source>
</evidence>
<feature type="coiled-coil region" evidence="4">
    <location>
        <begin position="938"/>
        <end position="1009"/>
    </location>
</feature>
<evidence type="ECO:0000313" key="6">
    <source>
        <dbReference type="Proteomes" id="UP001138500"/>
    </source>
</evidence>
<evidence type="ECO:0000256" key="4">
    <source>
        <dbReference type="SAM" id="Coils"/>
    </source>
</evidence>
<dbReference type="PROSITE" id="PS50297">
    <property type="entry name" value="ANK_REP_REGION"/>
    <property type="match status" value="5"/>
</dbReference>
<feature type="repeat" description="ANK" evidence="3">
    <location>
        <begin position="719"/>
        <end position="751"/>
    </location>
</feature>
<dbReference type="PROSITE" id="PS50088">
    <property type="entry name" value="ANK_REPEAT"/>
    <property type="match status" value="6"/>
</dbReference>
<evidence type="ECO:0000256" key="3">
    <source>
        <dbReference type="PROSITE-ProRule" id="PRU00023"/>
    </source>
</evidence>
<dbReference type="InterPro" id="IPR002110">
    <property type="entry name" value="Ankyrin_rpt"/>
</dbReference>
<dbReference type="InterPro" id="IPR036770">
    <property type="entry name" value="Ankyrin_rpt-contain_sf"/>
</dbReference>
<dbReference type="OrthoDB" id="427518at2759"/>
<sequence>MEKMQTIRLELLAQRQRPPSKIWGNVSETWAIWLVTGRNDRHICQYLTVDGVSVSDFGNDLEYGAKFKAAQQHARDAVMQLRSSKNYSSDLAYYIRNSIESQSDDKAWIDVLCTLLAAMPGDSNSLTIRRWLREVGDYNVSRLVDYAWNKNDAVRLEIEELMQVLKIAYEPPNLADLAVLTQIEGRQQLADLIRKCSPVLQIEETGEFKNKVILANSEFRHRLTTLSHGQLQTLDPQARRYHGLMALRCFKYLKSSYRPRARSAEVGSKLVRTSTVTARIEKDAKILDLTNDDREIEVSSDDLASSSSTIECPYPIRYLFRHLSQGFPDVVQELCDDDPDSWGRTARLRNAWLKDYQTLTADLNDVNTGGMSALHVAAAIGAKELVALLVGRNGASALSWTSDDGVTALHIAAAENHIDVADAFLRAGANIEAGEGGAGTPLHLAAGRGKLEAMALLISQGASINASSHVVGPVLNAAILSGNKDAVKKIMDSDVRFDLDCTKCDAPLSLSARISEPPLFQSILESGREKWLMNAKLLDQALVEASEWGRLESTRLLLDFSHVYTNSTLEQAVSIAATKGQWLCVKELLTFIARETGQNKRRDVKLDDAIYLAAIGRENHVDILESIWKLTNQRIAQDVRDFSLYLATVMKKDATAVWLLETCKADANAVAEKPGSGIADAVGGVTVAEYSNALNAAASSGNRTLVSSLLDQGAQIDADHGYSLQLAASEGHVDVVELLLERGALVNKHVDSNEDVGFFSGTAPQAACENSRIETVRTLINHGANPNLRDGALSYPITAATQKSGGEEHSTPLINAAAHMSADAVKLLLMKGADVNAQNSAGDTALIMAAARGDQACVRLLCESGADVTYSNPQRGLAVQVAAEALHPLCASVLSEKMADMIEHFREPGSEYHELEKKRIVSMNSLRGETYESIGQQMKAIQNERIEVLKQLDAYRGQADLANDTISRLQGLLDEERATNAALRRRQGFVALQEEKKAAVETLELEQQRKRRRNARTSRARFRDCMGMCRVFLPHWRLLRARPSMEGD</sequence>
<organism evidence="5 6">
    <name type="scientific">Teratosphaeria destructans</name>
    <dbReference type="NCBI Taxonomy" id="418781"/>
    <lineage>
        <taxon>Eukaryota</taxon>
        <taxon>Fungi</taxon>
        <taxon>Dikarya</taxon>
        <taxon>Ascomycota</taxon>
        <taxon>Pezizomycotina</taxon>
        <taxon>Dothideomycetes</taxon>
        <taxon>Dothideomycetidae</taxon>
        <taxon>Mycosphaerellales</taxon>
        <taxon>Teratosphaeriaceae</taxon>
        <taxon>Teratosphaeria</taxon>
    </lineage>
</organism>
<proteinExistence type="predicted"/>
<dbReference type="SMART" id="SM00248">
    <property type="entry name" value="ANK"/>
    <property type="match status" value="8"/>
</dbReference>
<evidence type="ECO:0000256" key="2">
    <source>
        <dbReference type="ARBA" id="ARBA00023043"/>
    </source>
</evidence>
<name>A0A9W7SPF4_9PEZI</name>
<evidence type="ECO:0000256" key="1">
    <source>
        <dbReference type="ARBA" id="ARBA00022737"/>
    </source>
</evidence>
<feature type="repeat" description="ANK" evidence="3">
    <location>
        <begin position="437"/>
        <end position="469"/>
    </location>
</feature>
<dbReference type="Proteomes" id="UP001138500">
    <property type="component" value="Unassembled WGS sequence"/>
</dbReference>
<dbReference type="EMBL" id="RIBY02002001">
    <property type="protein sequence ID" value="KAH9826336.1"/>
    <property type="molecule type" value="Genomic_DNA"/>
</dbReference>
<feature type="repeat" description="ANK" evidence="3">
    <location>
        <begin position="841"/>
        <end position="873"/>
    </location>
</feature>
<keyword evidence="4" id="KW-0175">Coiled coil</keyword>
<accession>A0A9W7SPF4</accession>
<gene>
    <name evidence="5" type="ORF">Tdes44962_MAKER03596</name>
</gene>
<dbReference type="PANTHER" id="PTHR24198:SF165">
    <property type="entry name" value="ANKYRIN REPEAT-CONTAINING PROTEIN-RELATED"/>
    <property type="match status" value="1"/>
</dbReference>
<feature type="repeat" description="ANK" evidence="3">
    <location>
        <begin position="808"/>
        <end position="840"/>
    </location>
</feature>
<keyword evidence="1" id="KW-0677">Repeat</keyword>